<keyword evidence="10 14" id="KW-0573">Peptidoglycan synthesis</keyword>
<dbReference type="Gene3D" id="3.40.1190.10">
    <property type="entry name" value="Mur-like, catalytic domain"/>
    <property type="match status" value="1"/>
</dbReference>
<dbReference type="HAMAP" id="MF_00046">
    <property type="entry name" value="MurC"/>
    <property type="match status" value="1"/>
</dbReference>
<dbReference type="NCBIfam" id="TIGR01082">
    <property type="entry name" value="murC"/>
    <property type="match status" value="1"/>
</dbReference>
<comment type="pathway">
    <text evidence="2 14">Cell wall biogenesis; peptidoglycan biosynthesis.</text>
</comment>
<keyword evidence="9 14" id="KW-0133">Cell shape</keyword>
<evidence type="ECO:0000259" key="15">
    <source>
        <dbReference type="Pfam" id="PF01225"/>
    </source>
</evidence>
<dbReference type="InterPro" id="IPR050061">
    <property type="entry name" value="MurCDEF_pg_biosynth"/>
</dbReference>
<evidence type="ECO:0000256" key="14">
    <source>
        <dbReference type="HAMAP-Rule" id="MF_00046"/>
    </source>
</evidence>
<accession>A0ABZ0QPA2</accession>
<dbReference type="Pfam" id="PF02875">
    <property type="entry name" value="Mur_ligase_C"/>
    <property type="match status" value="1"/>
</dbReference>
<gene>
    <name evidence="14 18" type="primary">murC</name>
    <name evidence="18" type="ORF">Q5761_01205</name>
</gene>
<dbReference type="Pfam" id="PF08245">
    <property type="entry name" value="Mur_ligase_M"/>
    <property type="match status" value="1"/>
</dbReference>
<keyword evidence="5 14" id="KW-0436">Ligase</keyword>
<evidence type="ECO:0000256" key="6">
    <source>
        <dbReference type="ARBA" id="ARBA00022618"/>
    </source>
</evidence>
<evidence type="ECO:0000313" key="18">
    <source>
        <dbReference type="EMBL" id="WPD19321.1"/>
    </source>
</evidence>
<dbReference type="SUPFAM" id="SSF53244">
    <property type="entry name" value="MurD-like peptide ligases, peptide-binding domain"/>
    <property type="match status" value="1"/>
</dbReference>
<name>A0ABZ0QPA2_9FIRM</name>
<comment type="catalytic activity">
    <reaction evidence="13 14">
        <text>UDP-N-acetyl-alpha-D-muramate + L-alanine + ATP = UDP-N-acetyl-alpha-D-muramoyl-L-alanine + ADP + phosphate + H(+)</text>
        <dbReference type="Rhea" id="RHEA:23372"/>
        <dbReference type="ChEBI" id="CHEBI:15378"/>
        <dbReference type="ChEBI" id="CHEBI:30616"/>
        <dbReference type="ChEBI" id="CHEBI:43474"/>
        <dbReference type="ChEBI" id="CHEBI:57972"/>
        <dbReference type="ChEBI" id="CHEBI:70757"/>
        <dbReference type="ChEBI" id="CHEBI:83898"/>
        <dbReference type="ChEBI" id="CHEBI:456216"/>
        <dbReference type="EC" id="6.3.2.8"/>
    </reaction>
</comment>
<keyword evidence="19" id="KW-1185">Reference proteome</keyword>
<dbReference type="Gene3D" id="3.40.50.720">
    <property type="entry name" value="NAD(P)-binding Rossmann-like Domain"/>
    <property type="match status" value="1"/>
</dbReference>
<feature type="domain" description="Mur ligase central" evidence="17">
    <location>
        <begin position="119"/>
        <end position="304"/>
    </location>
</feature>
<protein>
    <recommendedName>
        <fullName evidence="3 14">UDP-N-acetylmuramate--L-alanine ligase</fullName>
        <ecNumber evidence="3 14">6.3.2.8</ecNumber>
    </recommendedName>
    <alternativeName>
        <fullName evidence="14">UDP-N-acetylmuramoyl-L-alanine synthetase</fullName>
    </alternativeName>
</protein>
<dbReference type="Gene3D" id="3.90.190.20">
    <property type="entry name" value="Mur ligase, C-terminal domain"/>
    <property type="match status" value="1"/>
</dbReference>
<comment type="similarity">
    <text evidence="14">Belongs to the MurCDEF family.</text>
</comment>
<evidence type="ECO:0000256" key="8">
    <source>
        <dbReference type="ARBA" id="ARBA00022840"/>
    </source>
</evidence>
<evidence type="ECO:0000256" key="12">
    <source>
        <dbReference type="ARBA" id="ARBA00023316"/>
    </source>
</evidence>
<keyword evidence="11 14" id="KW-0131">Cell cycle</keyword>
<dbReference type="InterPro" id="IPR013221">
    <property type="entry name" value="Mur_ligase_cen"/>
</dbReference>
<evidence type="ECO:0000256" key="3">
    <source>
        <dbReference type="ARBA" id="ARBA00012211"/>
    </source>
</evidence>
<comment type="function">
    <text evidence="14">Cell wall formation.</text>
</comment>
<keyword evidence="4 14" id="KW-0963">Cytoplasm</keyword>
<evidence type="ECO:0000256" key="13">
    <source>
        <dbReference type="ARBA" id="ARBA00047833"/>
    </source>
</evidence>
<dbReference type="RefSeq" id="WP_318750868.1">
    <property type="nucleotide sequence ID" value="NZ_CP132508.1"/>
</dbReference>
<dbReference type="InterPro" id="IPR036565">
    <property type="entry name" value="Mur-like_cat_sf"/>
</dbReference>
<keyword evidence="7 14" id="KW-0547">Nucleotide-binding</keyword>
<keyword evidence="8 14" id="KW-0067">ATP-binding</keyword>
<dbReference type="PANTHER" id="PTHR43445:SF3">
    <property type="entry name" value="UDP-N-ACETYLMURAMATE--L-ALANINE LIGASE"/>
    <property type="match status" value="1"/>
</dbReference>
<proteinExistence type="inferred from homology"/>
<dbReference type="InterPro" id="IPR004101">
    <property type="entry name" value="Mur_ligase_C"/>
</dbReference>
<evidence type="ECO:0000259" key="16">
    <source>
        <dbReference type="Pfam" id="PF02875"/>
    </source>
</evidence>
<dbReference type="InterPro" id="IPR036615">
    <property type="entry name" value="Mur_ligase_C_dom_sf"/>
</dbReference>
<dbReference type="PANTHER" id="PTHR43445">
    <property type="entry name" value="UDP-N-ACETYLMURAMATE--L-ALANINE LIGASE-RELATED"/>
    <property type="match status" value="1"/>
</dbReference>
<dbReference type="InterPro" id="IPR000713">
    <property type="entry name" value="Mur_ligase_N"/>
</dbReference>
<dbReference type="EC" id="6.3.2.8" evidence="3 14"/>
<evidence type="ECO:0000256" key="2">
    <source>
        <dbReference type="ARBA" id="ARBA00004752"/>
    </source>
</evidence>
<evidence type="ECO:0000256" key="5">
    <source>
        <dbReference type="ARBA" id="ARBA00022598"/>
    </source>
</evidence>
<dbReference type="GO" id="GO:0008763">
    <property type="term" value="F:UDP-N-acetylmuramate-L-alanine ligase activity"/>
    <property type="evidence" value="ECO:0007669"/>
    <property type="project" value="UniProtKB-EC"/>
</dbReference>
<feature type="domain" description="Mur ligase N-terminal catalytic" evidence="15">
    <location>
        <begin position="17"/>
        <end position="114"/>
    </location>
</feature>
<dbReference type="SUPFAM" id="SSF51984">
    <property type="entry name" value="MurCD N-terminal domain"/>
    <property type="match status" value="1"/>
</dbReference>
<feature type="binding site" evidence="14">
    <location>
        <begin position="121"/>
        <end position="127"/>
    </location>
    <ligand>
        <name>ATP</name>
        <dbReference type="ChEBI" id="CHEBI:30616"/>
    </ligand>
</feature>
<comment type="subcellular location">
    <subcellularLocation>
        <location evidence="1 14">Cytoplasm</location>
    </subcellularLocation>
</comment>
<dbReference type="Pfam" id="PF01225">
    <property type="entry name" value="Mur_ligase"/>
    <property type="match status" value="1"/>
</dbReference>
<dbReference type="SUPFAM" id="SSF53623">
    <property type="entry name" value="MurD-like peptide ligases, catalytic domain"/>
    <property type="match status" value="1"/>
</dbReference>
<evidence type="ECO:0000256" key="11">
    <source>
        <dbReference type="ARBA" id="ARBA00023306"/>
    </source>
</evidence>
<keyword evidence="6 14" id="KW-0132">Cell division</keyword>
<feature type="domain" description="Mur ligase C-terminal" evidence="16">
    <location>
        <begin position="327"/>
        <end position="460"/>
    </location>
</feature>
<reference evidence="18 19" key="1">
    <citation type="submission" date="2023-08" db="EMBL/GenBank/DDBJ databases">
        <title>Genome sequence of Thermaerobacter compostii strain Ins1, a spore-forming filamentous bacterium isolated from a deep geothermal reservoir.</title>
        <authorList>
            <person name="Bregnard D."/>
            <person name="Gonzalez D."/>
            <person name="Junier P."/>
        </authorList>
    </citation>
    <scope>NUCLEOTIDE SEQUENCE [LARGE SCALE GENOMIC DNA]</scope>
    <source>
        <strain evidence="18 19">Ins1</strain>
    </source>
</reference>
<dbReference type="EMBL" id="CP132508">
    <property type="protein sequence ID" value="WPD19321.1"/>
    <property type="molecule type" value="Genomic_DNA"/>
</dbReference>
<organism evidence="18 19">
    <name type="scientific">Thermaerobacter composti</name>
    <dbReference type="NCBI Taxonomy" id="554949"/>
    <lineage>
        <taxon>Bacteria</taxon>
        <taxon>Bacillati</taxon>
        <taxon>Bacillota</taxon>
        <taxon>Clostridia</taxon>
        <taxon>Eubacteriales</taxon>
        <taxon>Clostridiales Family XVII. Incertae Sedis</taxon>
        <taxon>Thermaerobacter</taxon>
    </lineage>
</organism>
<dbReference type="InterPro" id="IPR005758">
    <property type="entry name" value="UDP-N-AcMur_Ala_ligase_MurC"/>
</dbReference>
<evidence type="ECO:0000259" key="17">
    <source>
        <dbReference type="Pfam" id="PF08245"/>
    </source>
</evidence>
<evidence type="ECO:0000313" key="19">
    <source>
        <dbReference type="Proteomes" id="UP001304683"/>
    </source>
</evidence>
<keyword evidence="12 14" id="KW-0961">Cell wall biogenesis/degradation</keyword>
<dbReference type="Proteomes" id="UP001304683">
    <property type="component" value="Chromosome"/>
</dbReference>
<evidence type="ECO:0000256" key="7">
    <source>
        <dbReference type="ARBA" id="ARBA00022741"/>
    </source>
</evidence>
<evidence type="ECO:0000256" key="10">
    <source>
        <dbReference type="ARBA" id="ARBA00022984"/>
    </source>
</evidence>
<evidence type="ECO:0000256" key="4">
    <source>
        <dbReference type="ARBA" id="ARBA00022490"/>
    </source>
</evidence>
<sequence length="479" mass="51704">MEEPANTPPVDWAGKRVHFIGIGGYGMSGLARVLLARGARVSGSDVRPSDRTRWLTEQGARVHIGHDPAHVAGADLVVYNTDVPPDNVELVAARKAQIPVWHRSQVLADLLNHRRGVAVTGTHGKTTTTAMTGLVLVAGGLDPTVLVGGEVPEFGTATARLGNGPWVVAEACESDGTFLRYRPEIAVVTNVEPEHLDHYGGDFGRLQAAFGRFLRNVRPAGRVVACADHPVVQELLAGLDPRGPVRVVRYGIEADDGDLRARDVQAGPEGTRFTVWRGDRPLGEVRLAIPGQHNVLNALAALGVGLELGVPFPVAAAALAGFHGAKRRFQVLYDRDGILIVDDYAHHPTEIRATLRAARQRCGPGGRVIAVFQPQRYTRTHLLMDEFARAFGDADRVILTEIYAPPGDRPIPGVSSAVLAERIAEREGRPVELIRSREELVEHLLHTVRPGDLVLTMGAGDIWTVARDLAQRLQAVTPA</sequence>
<evidence type="ECO:0000256" key="9">
    <source>
        <dbReference type="ARBA" id="ARBA00022960"/>
    </source>
</evidence>
<evidence type="ECO:0000256" key="1">
    <source>
        <dbReference type="ARBA" id="ARBA00004496"/>
    </source>
</evidence>